<dbReference type="InterPro" id="IPR004464">
    <property type="entry name" value="FBPase_class-2/SBPase"/>
</dbReference>
<evidence type="ECO:0000313" key="10">
    <source>
        <dbReference type="EMBL" id="ACI98709.1"/>
    </source>
</evidence>
<feature type="binding site" evidence="8">
    <location>
        <position position="67"/>
    </location>
    <ligand>
        <name>Mn(2+)</name>
        <dbReference type="ChEBI" id="CHEBI:29035"/>
        <label>1</label>
    </ligand>
</feature>
<evidence type="ECO:0000256" key="5">
    <source>
        <dbReference type="ARBA" id="ARBA00023211"/>
    </source>
</evidence>
<dbReference type="PANTHER" id="PTHR30447">
    <property type="entry name" value="FRUCTOSE-1,6-BISPHOSPHATASE CLASS 2"/>
    <property type="match status" value="1"/>
</dbReference>
<dbReference type="NCBIfam" id="TIGR00330">
    <property type="entry name" value="glpX"/>
    <property type="match status" value="1"/>
</dbReference>
<dbReference type="SUPFAM" id="SSF56655">
    <property type="entry name" value="Carbohydrate phosphatase"/>
    <property type="match status" value="1"/>
</dbReference>
<dbReference type="Pfam" id="PF03320">
    <property type="entry name" value="FBPase_glpX"/>
    <property type="match status" value="1"/>
</dbReference>
<feature type="binding site" evidence="8">
    <location>
        <position position="224"/>
    </location>
    <ligand>
        <name>Mn(2+)</name>
        <dbReference type="ChEBI" id="CHEBI:29035"/>
        <label>2</label>
    </ligand>
</feature>
<dbReference type="EMBL" id="CP000613">
    <property type="protein sequence ID" value="ACI98709.1"/>
    <property type="molecule type" value="Genomic_DNA"/>
</dbReference>
<keyword evidence="5 8" id="KW-0464">Manganese</keyword>
<dbReference type="PIRSF" id="PIRSF004532">
    <property type="entry name" value="GlpX"/>
    <property type="match status" value="1"/>
</dbReference>
<dbReference type="FunFam" id="3.40.190.90:FF:000001">
    <property type="entry name" value="Fructose-1,6-bisphosphatase"/>
    <property type="match status" value="1"/>
</dbReference>
<evidence type="ECO:0000256" key="3">
    <source>
        <dbReference type="ARBA" id="ARBA00022723"/>
    </source>
</evidence>
<feature type="binding site" evidence="8">
    <location>
        <position position="95"/>
    </location>
    <ligand>
        <name>Mn(2+)</name>
        <dbReference type="ChEBI" id="CHEBI:29035"/>
        <label>2</label>
    </ligand>
</feature>
<dbReference type="GO" id="GO:0042132">
    <property type="term" value="F:fructose 1,6-bisphosphate 1-phosphatase activity"/>
    <property type="evidence" value="ECO:0007669"/>
    <property type="project" value="UniProtKB-EC"/>
</dbReference>
<keyword evidence="6 7" id="KW-0119">Carbohydrate metabolism</keyword>
<keyword evidence="11" id="KW-1185">Reference proteome</keyword>
<evidence type="ECO:0000256" key="7">
    <source>
        <dbReference type="PIRNR" id="PIRNR004532"/>
    </source>
</evidence>
<dbReference type="eggNOG" id="COG1494">
    <property type="taxonomic scope" value="Bacteria"/>
</dbReference>
<accession>B6IMP3</accession>
<feature type="binding site" evidence="9">
    <location>
        <begin position="197"/>
        <end position="199"/>
    </location>
    <ligand>
        <name>substrate</name>
    </ligand>
</feature>
<dbReference type="STRING" id="414684.RC1_1304"/>
<gene>
    <name evidence="10" type="primary">glpX</name>
    <name evidence="10" type="ordered locus">RC1_1304</name>
</gene>
<feature type="binding site" evidence="9">
    <location>
        <position position="129"/>
    </location>
    <ligand>
        <name>substrate</name>
    </ligand>
</feature>
<evidence type="ECO:0000256" key="1">
    <source>
        <dbReference type="ARBA" id="ARBA00001273"/>
    </source>
</evidence>
<comment type="catalytic activity">
    <reaction evidence="1">
        <text>beta-D-fructose 1,6-bisphosphate + H2O = beta-D-fructose 6-phosphate + phosphate</text>
        <dbReference type="Rhea" id="RHEA:11064"/>
        <dbReference type="ChEBI" id="CHEBI:15377"/>
        <dbReference type="ChEBI" id="CHEBI:32966"/>
        <dbReference type="ChEBI" id="CHEBI:43474"/>
        <dbReference type="ChEBI" id="CHEBI:57634"/>
        <dbReference type="EC" id="3.1.3.11"/>
    </reaction>
</comment>
<reference evidence="10 11" key="1">
    <citation type="journal article" date="2010" name="BMC Genomics">
        <title>Metabolic flexibility revealed in the genome of the cyst-forming alpha-1 proteobacterium Rhodospirillum centenum.</title>
        <authorList>
            <person name="Lu Y.K."/>
            <person name="Marden J."/>
            <person name="Han M."/>
            <person name="Swingley W.D."/>
            <person name="Mastrian S.D."/>
            <person name="Chowdhury S.R."/>
            <person name="Hao J."/>
            <person name="Helmy T."/>
            <person name="Kim S."/>
            <person name="Kurdoglu A.A."/>
            <person name="Matthies H.J."/>
            <person name="Rollo D."/>
            <person name="Stothard P."/>
            <person name="Blankenship R.E."/>
            <person name="Bauer C.E."/>
            <person name="Touchman J.W."/>
        </authorList>
    </citation>
    <scope>NUCLEOTIDE SEQUENCE [LARGE SCALE GENOMIC DNA]</scope>
    <source>
        <strain evidence="11">ATCC 51521 / SW</strain>
    </source>
</reference>
<evidence type="ECO:0000256" key="9">
    <source>
        <dbReference type="PIRSR" id="PIRSR004532-2"/>
    </source>
</evidence>
<feature type="binding site" evidence="9">
    <location>
        <begin position="175"/>
        <end position="177"/>
    </location>
    <ligand>
        <name>substrate</name>
    </ligand>
</feature>
<organism evidence="10 11">
    <name type="scientific">Rhodospirillum centenum (strain ATCC 51521 / SW)</name>
    <dbReference type="NCBI Taxonomy" id="414684"/>
    <lineage>
        <taxon>Bacteria</taxon>
        <taxon>Pseudomonadati</taxon>
        <taxon>Pseudomonadota</taxon>
        <taxon>Alphaproteobacteria</taxon>
        <taxon>Rhodospirillales</taxon>
        <taxon>Rhodospirillaceae</taxon>
        <taxon>Rhodospirillum</taxon>
    </lineage>
</organism>
<dbReference type="KEGG" id="rce:RC1_1304"/>
<dbReference type="HOGENOM" id="CLU_054938_0_0_5"/>
<evidence type="ECO:0000256" key="4">
    <source>
        <dbReference type="ARBA" id="ARBA00022801"/>
    </source>
</evidence>
<evidence type="ECO:0000313" key="11">
    <source>
        <dbReference type="Proteomes" id="UP000001591"/>
    </source>
</evidence>
<dbReference type="Gene3D" id="3.40.190.90">
    <property type="match status" value="1"/>
</dbReference>
<dbReference type="GO" id="GO:0006094">
    <property type="term" value="P:gluconeogenesis"/>
    <property type="evidence" value="ECO:0007669"/>
    <property type="project" value="InterPro"/>
</dbReference>
<evidence type="ECO:0000256" key="8">
    <source>
        <dbReference type="PIRSR" id="PIRSR004532-1"/>
    </source>
</evidence>
<feature type="binding site" evidence="9">
    <location>
        <position position="221"/>
    </location>
    <ligand>
        <name>substrate</name>
    </ligand>
</feature>
<keyword evidence="3 8" id="KW-0479">Metal-binding</keyword>
<dbReference type="Gene3D" id="3.30.540.10">
    <property type="entry name" value="Fructose-1,6-Bisphosphatase, subunit A, domain 1"/>
    <property type="match status" value="1"/>
</dbReference>
<dbReference type="GO" id="GO:0006071">
    <property type="term" value="P:glycerol metabolic process"/>
    <property type="evidence" value="ECO:0007669"/>
    <property type="project" value="InterPro"/>
</dbReference>
<evidence type="ECO:0000256" key="2">
    <source>
        <dbReference type="ARBA" id="ARBA00008989"/>
    </source>
</evidence>
<dbReference type="PANTHER" id="PTHR30447:SF0">
    <property type="entry name" value="FRUCTOSE-1,6-BISPHOSPHATASE 1 CLASS 2-RELATED"/>
    <property type="match status" value="1"/>
</dbReference>
<dbReference type="GO" id="GO:0030145">
    <property type="term" value="F:manganese ion binding"/>
    <property type="evidence" value="ECO:0007669"/>
    <property type="project" value="UniProtKB-ARBA"/>
</dbReference>
<evidence type="ECO:0000256" key="6">
    <source>
        <dbReference type="ARBA" id="ARBA00023277"/>
    </source>
</evidence>
<comment type="cofactor">
    <cofactor evidence="8">
        <name>Mn(2+)</name>
        <dbReference type="ChEBI" id="CHEBI:29035"/>
    </cofactor>
</comment>
<dbReference type="GO" id="GO:0030388">
    <property type="term" value="P:fructose 1,6-bisphosphate metabolic process"/>
    <property type="evidence" value="ECO:0007669"/>
    <property type="project" value="TreeGrafter"/>
</dbReference>
<dbReference type="GO" id="GO:0005829">
    <property type="term" value="C:cytosol"/>
    <property type="evidence" value="ECO:0007669"/>
    <property type="project" value="TreeGrafter"/>
</dbReference>
<feature type="binding site" evidence="8">
    <location>
        <position position="98"/>
    </location>
    <ligand>
        <name>Mn(2+)</name>
        <dbReference type="ChEBI" id="CHEBI:29035"/>
        <label>2</label>
    </ligand>
</feature>
<name>B6IMP3_RHOCS</name>
<feature type="binding site" evidence="8">
    <location>
        <position position="43"/>
    </location>
    <ligand>
        <name>Mn(2+)</name>
        <dbReference type="ChEBI" id="CHEBI:29035"/>
        <label>1</label>
    </ligand>
</feature>
<feature type="binding site" evidence="9">
    <location>
        <begin position="98"/>
        <end position="100"/>
    </location>
    <ligand>
        <name>substrate</name>
    </ligand>
</feature>
<dbReference type="Proteomes" id="UP000001591">
    <property type="component" value="Chromosome"/>
</dbReference>
<comment type="similarity">
    <text evidence="2 7">Belongs to the FBPase class 2 family.</text>
</comment>
<protein>
    <recommendedName>
        <fullName evidence="7">Fructose-1,6-bisphosphatase</fullName>
    </recommendedName>
</protein>
<proteinExistence type="inferred from homology"/>
<sequence>MSVRGDISLVMDRNLALEVVRVTEAAALSASLLMGRGDEKAADQAAVDAMRQALNSLSIDGCVVIGEGERDEAPMLYIGEKVGTGTGPKIDIALDPLEGTTICAKGGPNALAVIAMAEAGGFLNAPDVYMDKIAVGGGLPEGVVDLDEKVETNLRNLAKAKGADVSELVVCILDRPRHAELIARAREAGARIMLIGDGDVSGVIATSQPQSGIDIYMGSGGAPEGVLAAAALRCIGGQFQGRLLFRNEDERERARRWGITDLSRKYALHDLASGDVMFAATGVTTGAMLRGVRRFPGGAVTHSVVMRSKSGTVRYVEAHHNFRTKTSMIPEPKS</sequence>
<keyword evidence="4 10" id="KW-0378">Hydrolase</keyword>
<dbReference type="CDD" id="cd01516">
    <property type="entry name" value="FBPase_glpX"/>
    <property type="match status" value="1"/>
</dbReference>
<dbReference type="AlphaFoldDB" id="B6IMP3"/>